<dbReference type="InterPro" id="IPR018312">
    <property type="entry name" value="Chromosome_initiator_DnaA_CS"/>
</dbReference>
<dbReference type="RefSeq" id="WP_028287311.1">
    <property type="nucleotide sequence ID" value="NZ_BMLF01000002.1"/>
</dbReference>
<comment type="domain">
    <text evidence="8">Domain I is involved in oligomerization and binding regulators, domain II is flexibile and of varying length in different bacteria, domain III forms the AAA+ region, while domain IV binds dsDNA.</text>
</comment>
<dbReference type="PRINTS" id="PR00051">
    <property type="entry name" value="DNAA"/>
</dbReference>
<dbReference type="GO" id="GO:0006275">
    <property type="term" value="P:regulation of DNA replication"/>
    <property type="evidence" value="ECO:0007669"/>
    <property type="project" value="UniProtKB-UniRule"/>
</dbReference>
<dbReference type="InterPro" id="IPR013159">
    <property type="entry name" value="DnaA_C"/>
</dbReference>
<dbReference type="Gene3D" id="1.10.8.60">
    <property type="match status" value="1"/>
</dbReference>
<accession>A0A917SZW8</accession>
<evidence type="ECO:0000256" key="10">
    <source>
        <dbReference type="RuleBase" id="RU000577"/>
    </source>
</evidence>
<dbReference type="InterPro" id="IPR013317">
    <property type="entry name" value="DnaA_dom"/>
</dbReference>
<keyword evidence="15" id="KW-1185">Reference proteome</keyword>
<dbReference type="NCBIfam" id="TIGR00362">
    <property type="entry name" value="DnaA"/>
    <property type="match status" value="1"/>
</dbReference>
<dbReference type="PROSITE" id="PS01008">
    <property type="entry name" value="DNAA"/>
    <property type="match status" value="1"/>
</dbReference>
<feature type="binding site" evidence="8">
    <location>
        <position position="173"/>
    </location>
    <ligand>
        <name>ATP</name>
        <dbReference type="ChEBI" id="CHEBI:30616"/>
    </ligand>
</feature>
<keyword evidence="6 8" id="KW-0446">Lipid-binding</keyword>
<dbReference type="SMART" id="SM00382">
    <property type="entry name" value="AAA"/>
    <property type="match status" value="1"/>
</dbReference>
<organism evidence="14 15">
    <name type="scientific">Pseudooceanicola nanhaiensis</name>
    <dbReference type="NCBI Taxonomy" id="375761"/>
    <lineage>
        <taxon>Bacteria</taxon>
        <taxon>Pseudomonadati</taxon>
        <taxon>Pseudomonadota</taxon>
        <taxon>Alphaproteobacteria</taxon>
        <taxon>Rhodobacterales</taxon>
        <taxon>Paracoccaceae</taxon>
        <taxon>Pseudooceanicola</taxon>
    </lineage>
</organism>
<evidence type="ECO:0000256" key="3">
    <source>
        <dbReference type="ARBA" id="ARBA00022705"/>
    </source>
</evidence>
<feature type="domain" description="Chromosomal replication initiator DnaA C-terminal" evidence="13">
    <location>
        <begin position="375"/>
        <end position="444"/>
    </location>
</feature>
<dbReference type="Proteomes" id="UP000649829">
    <property type="component" value="Unassembled WGS sequence"/>
</dbReference>
<dbReference type="CDD" id="cd00009">
    <property type="entry name" value="AAA"/>
    <property type="match status" value="1"/>
</dbReference>
<dbReference type="InterPro" id="IPR010921">
    <property type="entry name" value="Trp_repressor/repl_initiator"/>
</dbReference>
<dbReference type="GO" id="GO:0003688">
    <property type="term" value="F:DNA replication origin binding"/>
    <property type="evidence" value="ECO:0007669"/>
    <property type="project" value="UniProtKB-UniRule"/>
</dbReference>
<keyword evidence="4 8" id="KW-0547">Nucleotide-binding</keyword>
<evidence type="ECO:0000256" key="9">
    <source>
        <dbReference type="NCBIfam" id="TIGR00362"/>
    </source>
</evidence>
<dbReference type="SUPFAM" id="SSF52540">
    <property type="entry name" value="P-loop containing nucleoside triphosphate hydrolases"/>
    <property type="match status" value="1"/>
</dbReference>
<dbReference type="EMBL" id="BMLF01000002">
    <property type="protein sequence ID" value="GGM05242.1"/>
    <property type="molecule type" value="Genomic_DNA"/>
</dbReference>
<evidence type="ECO:0000256" key="4">
    <source>
        <dbReference type="ARBA" id="ARBA00022741"/>
    </source>
</evidence>
<sequence length="467" mass="52235">MTTEQWGELKKQLLETVGESNYRNWIEPLQFVDSTGGVARIAAPTNFAGTYVSRNYGDLILHRISSFDSGVRRIEFSTAPANTQAIPAARRTEAAAAAGAAAAPAPAAAPARRPVSARDSMLPPAPLDSRFTFDTFVVGKPNELAHAAARRVAEGGPVTFNPLFLYGGVGLGKTHLMHAIAWELKTSHPELNVVYLSAEQFMYRFVQALRDKKIMDFKSLFRSVDVLMVDDVQFIAGKDSTQEEFFHTFNALIDQNRQIIISGDCPPGEMKDMEERIKSRLQCGLVVDLHPTDYELRLGILQSKTDSFRAQQPDLVIKDGVLEFLAHRISTNVRVLEGALTRLFAFASLVGREITLELAQDCLSDILRASERKITVEEIQRRVSDHYNIRLSDMLGPKRVRSFARPRQVAMYLAKQMTSRSLPEIGRRFGGRDHTTVLHGVKRIEELRQQDGQIAEDLEMLRRALEA</sequence>
<dbReference type="GO" id="GO:0005524">
    <property type="term" value="F:ATP binding"/>
    <property type="evidence" value="ECO:0007669"/>
    <property type="project" value="UniProtKB-UniRule"/>
</dbReference>
<dbReference type="Gene3D" id="3.30.300.180">
    <property type="match status" value="1"/>
</dbReference>
<dbReference type="HAMAP" id="MF_00377">
    <property type="entry name" value="DnaA_bact"/>
    <property type="match status" value="1"/>
</dbReference>
<comment type="similarity">
    <text evidence="1 8 11">Belongs to the DnaA family.</text>
</comment>
<feature type="binding site" evidence="8">
    <location>
        <position position="172"/>
    </location>
    <ligand>
        <name>ATP</name>
        <dbReference type="ChEBI" id="CHEBI:30616"/>
    </ligand>
</feature>
<comment type="subcellular location">
    <subcellularLocation>
        <location evidence="8">Cytoplasm</location>
    </subcellularLocation>
</comment>
<dbReference type="GO" id="GO:0005737">
    <property type="term" value="C:cytoplasm"/>
    <property type="evidence" value="ECO:0007669"/>
    <property type="project" value="UniProtKB-SubCell"/>
</dbReference>
<dbReference type="InterPro" id="IPR003593">
    <property type="entry name" value="AAA+_ATPase"/>
</dbReference>
<dbReference type="Pfam" id="PF11638">
    <property type="entry name" value="DnaA_N"/>
    <property type="match status" value="1"/>
</dbReference>
<evidence type="ECO:0000256" key="11">
    <source>
        <dbReference type="RuleBase" id="RU004227"/>
    </source>
</evidence>
<name>A0A917SZW8_9RHOB</name>
<dbReference type="GO" id="GO:0005886">
    <property type="term" value="C:plasma membrane"/>
    <property type="evidence" value="ECO:0007669"/>
    <property type="project" value="TreeGrafter"/>
</dbReference>
<feature type="region of interest" description="Domain IV, binds dsDNA" evidence="8">
    <location>
        <begin position="348"/>
        <end position="467"/>
    </location>
</feature>
<reference evidence="14" key="2">
    <citation type="submission" date="2020-09" db="EMBL/GenBank/DDBJ databases">
        <authorList>
            <person name="Sun Q."/>
            <person name="Zhou Y."/>
        </authorList>
    </citation>
    <scope>NUCLEOTIDE SEQUENCE</scope>
    <source>
        <strain evidence="14">CGMCC 1.6293</strain>
    </source>
</reference>
<dbReference type="SMART" id="SM00760">
    <property type="entry name" value="Bac_DnaA_C"/>
    <property type="match status" value="1"/>
</dbReference>
<evidence type="ECO:0000259" key="13">
    <source>
        <dbReference type="SMART" id="SM00760"/>
    </source>
</evidence>
<evidence type="ECO:0000256" key="1">
    <source>
        <dbReference type="ARBA" id="ARBA00006583"/>
    </source>
</evidence>
<gene>
    <name evidence="8 14" type="primary">dnaA</name>
    <name evidence="14" type="ORF">GCM10011534_28820</name>
</gene>
<dbReference type="GO" id="GO:0008289">
    <property type="term" value="F:lipid binding"/>
    <property type="evidence" value="ECO:0007669"/>
    <property type="project" value="UniProtKB-KW"/>
</dbReference>
<feature type="binding site" evidence="8">
    <location>
        <position position="174"/>
    </location>
    <ligand>
        <name>ATP</name>
        <dbReference type="ChEBI" id="CHEBI:30616"/>
    </ligand>
</feature>
<dbReference type="Gene3D" id="3.40.50.300">
    <property type="entry name" value="P-loop containing nucleotide triphosphate hydrolases"/>
    <property type="match status" value="1"/>
</dbReference>
<dbReference type="InterPro" id="IPR001957">
    <property type="entry name" value="Chromosome_initiator_DnaA"/>
</dbReference>
<dbReference type="InterPro" id="IPR020591">
    <property type="entry name" value="Chromosome_initiator_DnaA-like"/>
</dbReference>
<evidence type="ECO:0000313" key="15">
    <source>
        <dbReference type="Proteomes" id="UP000649829"/>
    </source>
</evidence>
<evidence type="ECO:0000259" key="12">
    <source>
        <dbReference type="SMART" id="SM00382"/>
    </source>
</evidence>
<comment type="caution">
    <text evidence="8">Lacks conserved residue(s) required for the propagation of feature annotation.</text>
</comment>
<proteinExistence type="inferred from homology"/>
<evidence type="ECO:0000256" key="8">
    <source>
        <dbReference type="HAMAP-Rule" id="MF_00377"/>
    </source>
</evidence>
<dbReference type="SUPFAM" id="SSF48295">
    <property type="entry name" value="TrpR-like"/>
    <property type="match status" value="1"/>
</dbReference>
<reference evidence="14" key="1">
    <citation type="journal article" date="2014" name="Int. J. Syst. Evol. Microbiol.">
        <title>Complete genome sequence of Corynebacterium casei LMG S-19264T (=DSM 44701T), isolated from a smear-ripened cheese.</title>
        <authorList>
            <consortium name="US DOE Joint Genome Institute (JGI-PGF)"/>
            <person name="Walter F."/>
            <person name="Albersmeier A."/>
            <person name="Kalinowski J."/>
            <person name="Ruckert C."/>
        </authorList>
    </citation>
    <scope>NUCLEOTIDE SEQUENCE</scope>
    <source>
        <strain evidence="14">CGMCC 1.6293</strain>
    </source>
</reference>
<feature type="binding site" evidence="8">
    <location>
        <position position="170"/>
    </location>
    <ligand>
        <name>ATP</name>
        <dbReference type="ChEBI" id="CHEBI:30616"/>
    </ligand>
</feature>
<dbReference type="InterPro" id="IPR027417">
    <property type="entry name" value="P-loop_NTPase"/>
</dbReference>
<dbReference type="PANTHER" id="PTHR30050">
    <property type="entry name" value="CHROMOSOMAL REPLICATION INITIATOR PROTEIN DNAA"/>
    <property type="match status" value="1"/>
</dbReference>
<comment type="subunit">
    <text evidence="8">Oligomerizes as a right-handed, spiral filament on DNA at oriC.</text>
</comment>
<protein>
    <recommendedName>
        <fullName evidence="8 9">Chromosomal replication initiator protein DnaA</fullName>
    </recommendedName>
</protein>
<feature type="domain" description="AAA+ ATPase" evidence="12">
    <location>
        <begin position="159"/>
        <end position="292"/>
    </location>
</feature>
<dbReference type="GO" id="GO:0006270">
    <property type="term" value="P:DNA replication initiation"/>
    <property type="evidence" value="ECO:0007669"/>
    <property type="project" value="UniProtKB-UniRule"/>
</dbReference>
<comment type="function">
    <text evidence="8 10">Plays an essential role in the initiation and regulation of chromosomal replication. ATP-DnaA binds to the origin of replication (oriC) to initiate formation of the DNA replication initiation complex once per cell cycle. Binds the DnaA box (a 9 base pair repeat at the origin) and separates the double-stranded (ds)DNA. Forms a right-handed helical filament on oriC DNA; dsDNA binds to the exterior of the filament while single-stranded (ss)DNA is stabiized in the filament's interior. The ATP-DnaA-oriC complex binds and stabilizes one strand of the AT-rich DNA unwinding element (DUE), permitting loading of DNA polymerase. After initiation quickly degrades to an ADP-DnaA complex that is not apt for DNA replication. Binds acidic phospholipids.</text>
</comment>
<dbReference type="Pfam" id="PF00308">
    <property type="entry name" value="Bac_DnaA"/>
    <property type="match status" value="1"/>
</dbReference>
<comment type="caution">
    <text evidence="14">The sequence shown here is derived from an EMBL/GenBank/DDBJ whole genome shotgun (WGS) entry which is preliminary data.</text>
</comment>
<evidence type="ECO:0000256" key="7">
    <source>
        <dbReference type="ARBA" id="ARBA00023125"/>
    </source>
</evidence>
<keyword evidence="5 8" id="KW-0067">ATP-binding</keyword>
<keyword evidence="2 8" id="KW-0963">Cytoplasm</keyword>
<keyword evidence="3 8" id="KW-0235">DNA replication</keyword>
<evidence type="ECO:0000256" key="2">
    <source>
        <dbReference type="ARBA" id="ARBA00022490"/>
    </source>
</evidence>
<dbReference type="CDD" id="cd06571">
    <property type="entry name" value="Bac_DnaA_C"/>
    <property type="match status" value="1"/>
</dbReference>
<dbReference type="FunFam" id="3.40.50.300:FF:000668">
    <property type="entry name" value="Chromosomal replication initiator protein DnaA"/>
    <property type="match status" value="1"/>
</dbReference>
<keyword evidence="7 8" id="KW-0238">DNA-binding</keyword>
<dbReference type="InterPro" id="IPR038454">
    <property type="entry name" value="DnaA_N_sf"/>
</dbReference>
<dbReference type="InterPro" id="IPR024633">
    <property type="entry name" value="DnaA_N_dom"/>
</dbReference>
<evidence type="ECO:0000256" key="5">
    <source>
        <dbReference type="ARBA" id="ARBA00022840"/>
    </source>
</evidence>
<evidence type="ECO:0000256" key="6">
    <source>
        <dbReference type="ARBA" id="ARBA00023121"/>
    </source>
</evidence>
<dbReference type="Gene3D" id="1.10.1750.10">
    <property type="match status" value="1"/>
</dbReference>
<feature type="region of interest" description="Domain I, interacts with DnaA modulators" evidence="8">
    <location>
        <begin position="1"/>
        <end position="101"/>
    </location>
</feature>
<evidence type="ECO:0000313" key="14">
    <source>
        <dbReference type="EMBL" id="GGM05242.1"/>
    </source>
</evidence>
<dbReference type="AlphaFoldDB" id="A0A917SZW8"/>
<dbReference type="Pfam" id="PF08299">
    <property type="entry name" value="Bac_DnaA_C"/>
    <property type="match status" value="1"/>
</dbReference>
<dbReference type="PANTHER" id="PTHR30050:SF2">
    <property type="entry name" value="CHROMOSOMAL REPLICATION INITIATOR PROTEIN DNAA"/>
    <property type="match status" value="1"/>
</dbReference>